<accession>A0A645DWR3</accession>
<evidence type="ECO:0000313" key="1">
    <source>
        <dbReference type="EMBL" id="MPM93735.1"/>
    </source>
</evidence>
<protein>
    <submittedName>
        <fullName evidence="1">Uncharacterized protein</fullName>
    </submittedName>
</protein>
<reference evidence="1" key="1">
    <citation type="submission" date="2019-08" db="EMBL/GenBank/DDBJ databases">
        <authorList>
            <person name="Kucharzyk K."/>
            <person name="Murdoch R.W."/>
            <person name="Higgins S."/>
            <person name="Loffler F."/>
        </authorList>
    </citation>
    <scope>NUCLEOTIDE SEQUENCE</scope>
</reference>
<gene>
    <name evidence="1" type="ORF">SDC9_140877</name>
</gene>
<proteinExistence type="predicted"/>
<sequence length="249" mass="26937">MLFVGRQFEKILRPGEAFRRFFAQQPRRAGNAFQVAVVAQPAEDFADRPFAHAVDQDVGFGIDQHGGPQLVLPVIVMGRAAHAGFKSAKHHRHAGKGAPGQLGVDRQRMRRPLAGLAVFAVGVVMTFAPPGGVDIDHRIEIAGSDADGDRGRAHNGHRRRIVPIRLGDDAGAEAHAQQNPPDQGDAERGMIDIGVAGDQEHVQRIPAAALHLGARHRQERHGIIGKRHEKSFIADAGAAALPREFCRSR</sequence>
<dbReference type="AlphaFoldDB" id="A0A645DWR3"/>
<dbReference type="EMBL" id="VSSQ01040475">
    <property type="protein sequence ID" value="MPM93735.1"/>
    <property type="molecule type" value="Genomic_DNA"/>
</dbReference>
<organism evidence="1">
    <name type="scientific">bioreactor metagenome</name>
    <dbReference type="NCBI Taxonomy" id="1076179"/>
    <lineage>
        <taxon>unclassified sequences</taxon>
        <taxon>metagenomes</taxon>
        <taxon>ecological metagenomes</taxon>
    </lineage>
</organism>
<comment type="caution">
    <text evidence="1">The sequence shown here is derived from an EMBL/GenBank/DDBJ whole genome shotgun (WGS) entry which is preliminary data.</text>
</comment>
<name>A0A645DWR3_9ZZZZ</name>